<evidence type="ECO:0000256" key="1">
    <source>
        <dbReference type="SAM" id="MobiDB-lite"/>
    </source>
</evidence>
<dbReference type="Pfam" id="PF09128">
    <property type="entry name" value="RGS-like"/>
    <property type="match status" value="1"/>
</dbReference>
<dbReference type="InterPro" id="IPR015212">
    <property type="entry name" value="RGS-like_dom"/>
</dbReference>
<dbReference type="GO" id="GO:0005737">
    <property type="term" value="C:cytoplasm"/>
    <property type="evidence" value="ECO:0007669"/>
    <property type="project" value="InterPro"/>
</dbReference>
<dbReference type="GO" id="GO:0005085">
    <property type="term" value="F:guanyl-nucleotide exchange factor activity"/>
    <property type="evidence" value="ECO:0007669"/>
    <property type="project" value="InterPro"/>
</dbReference>
<dbReference type="Proteomes" id="UP000314986">
    <property type="component" value="Unassembled WGS sequence"/>
</dbReference>
<dbReference type="STRING" id="7868.ENSCMIP00000001395"/>
<proteinExistence type="predicted"/>
<dbReference type="GO" id="GO:0001664">
    <property type="term" value="F:G protein-coupled receptor binding"/>
    <property type="evidence" value="ECO:0007669"/>
    <property type="project" value="TreeGrafter"/>
</dbReference>
<reference evidence="4" key="2">
    <citation type="journal article" date="2007" name="PLoS Biol.">
        <title>Survey sequencing and comparative analysis of the elephant shark (Callorhinchus milii) genome.</title>
        <authorList>
            <person name="Venkatesh B."/>
            <person name="Kirkness E.F."/>
            <person name="Loh Y.H."/>
            <person name="Halpern A.L."/>
            <person name="Lee A.P."/>
            <person name="Johnson J."/>
            <person name="Dandona N."/>
            <person name="Viswanathan L.D."/>
            <person name="Tay A."/>
            <person name="Venter J.C."/>
            <person name="Strausberg R.L."/>
            <person name="Brenner S."/>
        </authorList>
    </citation>
    <scope>NUCLEOTIDE SEQUENCE [LARGE SCALE GENOMIC DNA]</scope>
</reference>
<dbReference type="Ensembl" id="ENSCMIT00000001458.1">
    <property type="protein sequence ID" value="ENSCMIP00000001395.1"/>
    <property type="gene ID" value="ENSCMIG00000000902.1"/>
</dbReference>
<dbReference type="PANTHER" id="PTHR45872:SF3">
    <property type="entry name" value="RHO GUANINE NUCLEOTIDE EXCHANGE FACTOR 12"/>
    <property type="match status" value="1"/>
</dbReference>
<dbReference type="InterPro" id="IPR036305">
    <property type="entry name" value="RGS_sf"/>
</dbReference>
<keyword evidence="4" id="KW-1185">Reference proteome</keyword>
<reference evidence="4" key="3">
    <citation type="journal article" date="2014" name="Nature">
        <title>Elephant shark genome provides unique insights into gnathostome evolution.</title>
        <authorList>
            <consortium name="International Elephant Shark Genome Sequencing Consortium"/>
            <person name="Venkatesh B."/>
            <person name="Lee A.P."/>
            <person name="Ravi V."/>
            <person name="Maurya A.K."/>
            <person name="Lian M.M."/>
            <person name="Swann J.B."/>
            <person name="Ohta Y."/>
            <person name="Flajnik M.F."/>
            <person name="Sutoh Y."/>
            <person name="Kasahara M."/>
            <person name="Hoon S."/>
            <person name="Gangu V."/>
            <person name="Roy S.W."/>
            <person name="Irimia M."/>
            <person name="Korzh V."/>
            <person name="Kondrychyn I."/>
            <person name="Lim Z.W."/>
            <person name="Tay B.H."/>
            <person name="Tohari S."/>
            <person name="Kong K.W."/>
            <person name="Ho S."/>
            <person name="Lorente-Galdos B."/>
            <person name="Quilez J."/>
            <person name="Marques-Bonet T."/>
            <person name="Raney B.J."/>
            <person name="Ingham P.W."/>
            <person name="Tay A."/>
            <person name="Hillier L.W."/>
            <person name="Minx P."/>
            <person name="Boehm T."/>
            <person name="Wilson R.K."/>
            <person name="Brenner S."/>
            <person name="Warren W.C."/>
        </authorList>
    </citation>
    <scope>NUCLEOTIDE SEQUENCE [LARGE SCALE GENOMIC DNA]</scope>
</reference>
<feature type="domain" description="Regulator of G protein signalling-like" evidence="2">
    <location>
        <begin position="85"/>
        <end position="117"/>
    </location>
</feature>
<sequence>MFVKFCCALQTDVSPFAVQDGLSPRDYPPSGSASFKDSGNCERAETDDSPDWDSQLGSPPLRGGAHIIGAEDDDFGNEAEQVDIQCSCFQTLETLRSRPAHVVAFLHHVLSQFDPVPSVRNLGMWG</sequence>
<dbReference type="InParanoid" id="A0A4W3GFH5"/>
<dbReference type="InterPro" id="IPR044926">
    <property type="entry name" value="RGS_subdomain_2"/>
</dbReference>
<accession>A0A4W3GFH5</accession>
<reference evidence="3" key="4">
    <citation type="submission" date="2025-08" db="UniProtKB">
        <authorList>
            <consortium name="Ensembl"/>
        </authorList>
    </citation>
    <scope>IDENTIFICATION</scope>
</reference>
<feature type="region of interest" description="Disordered" evidence="1">
    <location>
        <begin position="18"/>
        <end position="70"/>
    </location>
</feature>
<dbReference type="AlphaFoldDB" id="A0A4W3GFH5"/>
<evidence type="ECO:0000259" key="2">
    <source>
        <dbReference type="Pfam" id="PF09128"/>
    </source>
</evidence>
<evidence type="ECO:0000313" key="3">
    <source>
        <dbReference type="Ensembl" id="ENSCMIP00000001395.1"/>
    </source>
</evidence>
<reference evidence="4" key="1">
    <citation type="journal article" date="2006" name="Science">
        <title>Ancient noncoding elements conserved in the human genome.</title>
        <authorList>
            <person name="Venkatesh B."/>
            <person name="Kirkness E.F."/>
            <person name="Loh Y.H."/>
            <person name="Halpern A.L."/>
            <person name="Lee A.P."/>
            <person name="Johnson J."/>
            <person name="Dandona N."/>
            <person name="Viswanathan L.D."/>
            <person name="Tay A."/>
            <person name="Venter J.C."/>
            <person name="Strausberg R.L."/>
            <person name="Brenner S."/>
        </authorList>
    </citation>
    <scope>NUCLEOTIDE SEQUENCE [LARGE SCALE GENOMIC DNA]</scope>
</reference>
<dbReference type="SUPFAM" id="SSF48097">
    <property type="entry name" value="Regulator of G-protein signaling, RGS"/>
    <property type="match status" value="1"/>
</dbReference>
<name>A0A4W3GFH5_CALMI</name>
<dbReference type="PANTHER" id="PTHR45872">
    <property type="entry name" value="RHO GUANINE NUCLEOTIDE EXCHANGE FACTOR 2, ISOFORM D"/>
    <property type="match status" value="1"/>
</dbReference>
<organism evidence="3 4">
    <name type="scientific">Callorhinchus milii</name>
    <name type="common">Ghost shark</name>
    <dbReference type="NCBI Taxonomy" id="7868"/>
    <lineage>
        <taxon>Eukaryota</taxon>
        <taxon>Metazoa</taxon>
        <taxon>Chordata</taxon>
        <taxon>Craniata</taxon>
        <taxon>Vertebrata</taxon>
        <taxon>Chondrichthyes</taxon>
        <taxon>Holocephali</taxon>
        <taxon>Chimaeriformes</taxon>
        <taxon>Callorhinchidae</taxon>
        <taxon>Callorhinchus</taxon>
    </lineage>
</organism>
<dbReference type="GeneTree" id="ENSGT00940000157662"/>
<dbReference type="GO" id="GO:0007186">
    <property type="term" value="P:G protein-coupled receptor signaling pathway"/>
    <property type="evidence" value="ECO:0007669"/>
    <property type="project" value="TreeGrafter"/>
</dbReference>
<reference evidence="3" key="5">
    <citation type="submission" date="2025-09" db="UniProtKB">
        <authorList>
            <consortium name="Ensembl"/>
        </authorList>
    </citation>
    <scope>IDENTIFICATION</scope>
</reference>
<protein>
    <submittedName>
        <fullName evidence="3">Rho guanine nucleotide exchange factor 12-like</fullName>
    </submittedName>
</protein>
<dbReference type="Gene3D" id="1.10.167.10">
    <property type="entry name" value="Regulator of G-protein Signalling 4, domain 2"/>
    <property type="match status" value="1"/>
</dbReference>
<evidence type="ECO:0000313" key="4">
    <source>
        <dbReference type="Proteomes" id="UP000314986"/>
    </source>
</evidence>